<organism evidence="2 3">
    <name type="scientific">Trichoderma lentiforme</name>
    <dbReference type="NCBI Taxonomy" id="1567552"/>
    <lineage>
        <taxon>Eukaryota</taxon>
        <taxon>Fungi</taxon>
        <taxon>Dikarya</taxon>
        <taxon>Ascomycota</taxon>
        <taxon>Pezizomycotina</taxon>
        <taxon>Sordariomycetes</taxon>
        <taxon>Hypocreomycetidae</taxon>
        <taxon>Hypocreales</taxon>
        <taxon>Hypocreaceae</taxon>
        <taxon>Trichoderma</taxon>
    </lineage>
</organism>
<protein>
    <submittedName>
        <fullName evidence="2">Uncharacterized protein</fullName>
    </submittedName>
</protein>
<dbReference type="EMBL" id="QLNT01000004">
    <property type="protein sequence ID" value="KAF3074855.1"/>
    <property type="molecule type" value="Genomic_DNA"/>
</dbReference>
<accession>A0A9P4XLU4</accession>
<evidence type="ECO:0000256" key="1">
    <source>
        <dbReference type="SAM" id="SignalP"/>
    </source>
</evidence>
<feature type="signal peptide" evidence="1">
    <location>
        <begin position="1"/>
        <end position="18"/>
    </location>
</feature>
<dbReference type="AlphaFoldDB" id="A0A9P4XLU4"/>
<gene>
    <name evidence="2" type="ORF">CFAM422_003202</name>
</gene>
<evidence type="ECO:0000313" key="2">
    <source>
        <dbReference type="EMBL" id="KAF3074855.1"/>
    </source>
</evidence>
<dbReference type="Proteomes" id="UP000801864">
    <property type="component" value="Unassembled WGS sequence"/>
</dbReference>
<reference evidence="2 3" key="1">
    <citation type="submission" date="2018-06" db="EMBL/GenBank/DDBJ databases">
        <title>Genome analysis of cellulolytic fungus Trichoderma lentiforme CFAM-422.</title>
        <authorList>
            <person name="Steindorff A.S."/>
            <person name="Formighieri E.F."/>
            <person name="Midorikawa G.E.O."/>
            <person name="Tamietti M.S."/>
            <person name="Ramos E.Z."/>
            <person name="Silva A.S."/>
            <person name="Bon E.P.S."/>
            <person name="Mendes T.D."/>
            <person name="Damaso M.C.T."/>
            <person name="Favaro L.C.L."/>
        </authorList>
    </citation>
    <scope>NUCLEOTIDE SEQUENCE [LARGE SCALE GENOMIC DNA]</scope>
    <source>
        <strain evidence="2 3">CFAM-422</strain>
    </source>
</reference>
<feature type="chain" id="PRO_5040274468" evidence="1">
    <location>
        <begin position="19"/>
        <end position="109"/>
    </location>
</feature>
<evidence type="ECO:0000313" key="3">
    <source>
        <dbReference type="Proteomes" id="UP000801864"/>
    </source>
</evidence>
<keyword evidence="3" id="KW-1185">Reference proteome</keyword>
<comment type="caution">
    <text evidence="2">The sequence shown here is derived from an EMBL/GenBank/DDBJ whole genome shotgun (WGS) entry which is preliminary data.</text>
</comment>
<sequence>MKFSYIVAGLSALYGAEAATESTITCSACPPPSSMNDIVTRSAVTTPSCSGASFTIISSQPGTTSTAVAPTGTSTATGTGTVPVSGGNRNIAAGMAGVLAIAAVASYLI</sequence>
<keyword evidence="1" id="KW-0732">Signal</keyword>
<proteinExistence type="predicted"/>
<name>A0A9P4XLU4_9HYPO</name>